<sequence length="501" mass="58037">MASAISSTDKIDTNVEDDRLESFRLIWLDANPKETRDTEQKLRSVINYLIKFQDVKHCQKYIEQRSQKDRIVMIVSGQLGREIVPSIHKIRQIISIYVYCMNKIGNKPWADKYAKVKAVVVDLDELISRIKTDHKIQKVVEEPLSINYFSTDTGKSTTGVNGQFVFSQILIDCLLRLKSTQTDTKELIDRCKHQYEGNSCELSNLHQFEKEYSPDKALWWYTRESFFYKTLNAALRTQDVHLIFLFRAFISDIHRQLKNYQCQGFLRVYRSQMISSDELNALKQCCGQFICVNSFFSTSTDYRQVLSFLNVLHGTDNLEPVLFEIDADPKMIAAKPFANISEHSDYKDESEILFMLGSIFRLNSVNRSSDNQVSIIRMTLCSENEHDLKHVLMYMKHQLGGGETNLQTLGKVLWEMGKLDLAEKYFNRLLKQLPSNDPLLTNLYEDLGRLASQSGQYDISLQWHQKSLRLKNPKQLFDAINMETRASSIGTRGGTFKFKIN</sequence>
<dbReference type="Pfam" id="PF13424">
    <property type="entry name" value="TPR_12"/>
    <property type="match status" value="1"/>
</dbReference>
<dbReference type="EMBL" id="CAJNRG010016524">
    <property type="protein sequence ID" value="CAF2202678.1"/>
    <property type="molecule type" value="Genomic_DNA"/>
</dbReference>
<accession>A0A816RHX6</accession>
<dbReference type="EMBL" id="CAJOBG010003466">
    <property type="protein sequence ID" value="CAF4064622.1"/>
    <property type="molecule type" value="Genomic_DNA"/>
</dbReference>
<dbReference type="InterPro" id="IPR019734">
    <property type="entry name" value="TPR_rpt"/>
</dbReference>
<evidence type="ECO:0000313" key="2">
    <source>
        <dbReference type="EMBL" id="CAF2075378.1"/>
    </source>
</evidence>
<dbReference type="EMBL" id="CAJNRF010005874">
    <property type="protein sequence ID" value="CAF2075378.1"/>
    <property type="molecule type" value="Genomic_DNA"/>
</dbReference>
<dbReference type="InterPro" id="IPR011990">
    <property type="entry name" value="TPR-like_helical_dom_sf"/>
</dbReference>
<evidence type="ECO:0000313" key="3">
    <source>
        <dbReference type="EMBL" id="CAF2202678.1"/>
    </source>
</evidence>
<gene>
    <name evidence="5" type="ORF">OVN521_LOCUS18820</name>
    <name evidence="4" type="ORF">UXM345_LOCUS10051</name>
    <name evidence="2" type="ORF">WKI299_LOCUS15005</name>
    <name evidence="3" type="ORF">XDN619_LOCUS32870</name>
</gene>
<organism evidence="2 6">
    <name type="scientific">Rotaria magnacalcarata</name>
    <dbReference type="NCBI Taxonomy" id="392030"/>
    <lineage>
        <taxon>Eukaryota</taxon>
        <taxon>Metazoa</taxon>
        <taxon>Spiralia</taxon>
        <taxon>Gnathifera</taxon>
        <taxon>Rotifera</taxon>
        <taxon>Eurotatoria</taxon>
        <taxon>Bdelloidea</taxon>
        <taxon>Philodinida</taxon>
        <taxon>Philodinidae</taxon>
        <taxon>Rotaria</taxon>
    </lineage>
</organism>
<proteinExistence type="predicted"/>
<feature type="repeat" description="TPR" evidence="1">
    <location>
        <begin position="403"/>
        <end position="436"/>
    </location>
</feature>
<dbReference type="Proteomes" id="UP000663866">
    <property type="component" value="Unassembled WGS sequence"/>
</dbReference>
<dbReference type="SUPFAM" id="SSF48452">
    <property type="entry name" value="TPR-like"/>
    <property type="match status" value="1"/>
</dbReference>
<dbReference type="SUPFAM" id="SSF56399">
    <property type="entry name" value="ADP-ribosylation"/>
    <property type="match status" value="1"/>
</dbReference>
<name>A0A816RHX6_9BILA</name>
<evidence type="ECO:0000313" key="4">
    <source>
        <dbReference type="EMBL" id="CAF3891903.1"/>
    </source>
</evidence>
<dbReference type="Gene3D" id="1.25.40.10">
    <property type="entry name" value="Tetratricopeptide repeat domain"/>
    <property type="match status" value="1"/>
</dbReference>
<keyword evidence="7" id="KW-1185">Reference proteome</keyword>
<dbReference type="Proteomes" id="UP000663856">
    <property type="component" value="Unassembled WGS sequence"/>
</dbReference>
<dbReference type="PROSITE" id="PS50005">
    <property type="entry name" value="TPR"/>
    <property type="match status" value="1"/>
</dbReference>
<evidence type="ECO:0000313" key="7">
    <source>
        <dbReference type="Proteomes" id="UP000663866"/>
    </source>
</evidence>
<evidence type="ECO:0000256" key="1">
    <source>
        <dbReference type="PROSITE-ProRule" id="PRU00339"/>
    </source>
</evidence>
<dbReference type="Proteomes" id="UP000663887">
    <property type="component" value="Unassembled WGS sequence"/>
</dbReference>
<comment type="caution">
    <text evidence="2">The sequence shown here is derived from an EMBL/GenBank/DDBJ whole genome shotgun (WGS) entry which is preliminary data.</text>
</comment>
<evidence type="ECO:0000313" key="6">
    <source>
        <dbReference type="Proteomes" id="UP000663856"/>
    </source>
</evidence>
<protein>
    <submittedName>
        <fullName evidence="2">Uncharacterized protein</fullName>
    </submittedName>
</protein>
<dbReference type="Proteomes" id="UP000663842">
    <property type="component" value="Unassembled WGS sequence"/>
</dbReference>
<dbReference type="AlphaFoldDB" id="A0A816RHX6"/>
<keyword evidence="1" id="KW-0802">TPR repeat</keyword>
<reference evidence="2" key="1">
    <citation type="submission" date="2021-02" db="EMBL/GenBank/DDBJ databases">
        <authorList>
            <person name="Nowell W R."/>
        </authorList>
    </citation>
    <scope>NUCLEOTIDE SEQUENCE</scope>
</reference>
<evidence type="ECO:0000313" key="5">
    <source>
        <dbReference type="EMBL" id="CAF4064622.1"/>
    </source>
</evidence>
<dbReference type="Gene3D" id="3.90.176.10">
    <property type="entry name" value="Toxin ADP-ribosyltransferase, Chain A, domain 1"/>
    <property type="match status" value="1"/>
</dbReference>
<dbReference type="EMBL" id="CAJOBF010000939">
    <property type="protein sequence ID" value="CAF3891903.1"/>
    <property type="molecule type" value="Genomic_DNA"/>
</dbReference>
<dbReference type="PROSITE" id="PS51996">
    <property type="entry name" value="TR_MART"/>
    <property type="match status" value="1"/>
</dbReference>